<keyword evidence="6" id="KW-1185">Reference proteome</keyword>
<feature type="domain" description="GH18" evidence="3">
    <location>
        <begin position="26"/>
        <end position="400"/>
    </location>
</feature>
<dbReference type="PROSITE" id="PS51910">
    <property type="entry name" value="GH18_2"/>
    <property type="match status" value="1"/>
</dbReference>
<evidence type="ECO:0000259" key="3">
    <source>
        <dbReference type="PROSITE" id="PS51910"/>
    </source>
</evidence>
<dbReference type="EnsemblMetazoa" id="ASIC009394-RA">
    <property type="protein sequence ID" value="ASIC009394-PA"/>
    <property type="gene ID" value="ASIC009394"/>
</dbReference>
<evidence type="ECO:0000256" key="1">
    <source>
        <dbReference type="ARBA" id="ARBA00022729"/>
    </source>
</evidence>
<dbReference type="GO" id="GO:0006032">
    <property type="term" value="P:chitin catabolic process"/>
    <property type="evidence" value="ECO:0007669"/>
    <property type="project" value="TreeGrafter"/>
</dbReference>
<dbReference type="EMBL" id="ATLV01017051">
    <property type="status" value="NOT_ANNOTATED_CDS"/>
    <property type="molecule type" value="Genomic_DNA"/>
</dbReference>
<name>A0A084VUW6_ANOSI</name>
<dbReference type="SUPFAM" id="SSF51445">
    <property type="entry name" value="(Trans)glycosidases"/>
    <property type="match status" value="1"/>
</dbReference>
<evidence type="ECO:0000313" key="5">
    <source>
        <dbReference type="EnsemblMetazoa" id="ASIC009394-PA"/>
    </source>
</evidence>
<gene>
    <name evidence="4" type="ORF">ZHAS_00009394</name>
</gene>
<dbReference type="Pfam" id="PF00704">
    <property type="entry name" value="Glyco_hydro_18"/>
    <property type="match status" value="1"/>
</dbReference>
<dbReference type="InterPro" id="IPR029070">
    <property type="entry name" value="Chitinase_insertion_sf"/>
</dbReference>
<dbReference type="GO" id="GO:0008061">
    <property type="term" value="F:chitin binding"/>
    <property type="evidence" value="ECO:0007669"/>
    <property type="project" value="InterPro"/>
</dbReference>
<dbReference type="PANTHER" id="PTHR11177:SF144">
    <property type="entry name" value="CHITINASE 5"/>
    <property type="match status" value="1"/>
</dbReference>
<dbReference type="SMART" id="SM00636">
    <property type="entry name" value="Glyco_18"/>
    <property type="match status" value="1"/>
</dbReference>
<dbReference type="Gene3D" id="3.20.20.80">
    <property type="entry name" value="Glycosidases"/>
    <property type="match status" value="1"/>
</dbReference>
<dbReference type="GO" id="GO:0004568">
    <property type="term" value="F:chitinase activity"/>
    <property type="evidence" value="ECO:0007669"/>
    <property type="project" value="TreeGrafter"/>
</dbReference>
<evidence type="ECO:0000313" key="6">
    <source>
        <dbReference type="Proteomes" id="UP000030765"/>
    </source>
</evidence>
<reference evidence="5" key="2">
    <citation type="submission" date="2020-05" db="UniProtKB">
        <authorList>
            <consortium name="EnsemblMetazoa"/>
        </authorList>
    </citation>
    <scope>IDENTIFICATION</scope>
</reference>
<dbReference type="EMBL" id="KE525143">
    <property type="protein sequence ID" value="KFB41760.1"/>
    <property type="molecule type" value="Genomic_DNA"/>
</dbReference>
<dbReference type="InterPro" id="IPR011583">
    <property type="entry name" value="Chitinase_II/V-like_cat"/>
</dbReference>
<evidence type="ECO:0000313" key="4">
    <source>
        <dbReference type="EMBL" id="KFB41760.1"/>
    </source>
</evidence>
<dbReference type="GO" id="GO:0005576">
    <property type="term" value="C:extracellular region"/>
    <property type="evidence" value="ECO:0007669"/>
    <property type="project" value="TreeGrafter"/>
</dbReference>
<dbReference type="GO" id="GO:0005975">
    <property type="term" value="P:carbohydrate metabolic process"/>
    <property type="evidence" value="ECO:0007669"/>
    <property type="project" value="InterPro"/>
</dbReference>
<dbReference type="Gene3D" id="3.10.50.10">
    <property type="match status" value="1"/>
</dbReference>
<dbReference type="InterPro" id="IPR017853">
    <property type="entry name" value="GH"/>
</dbReference>
<protein>
    <submittedName>
        <fullName evidence="4">AGAP008562-PA-like protein</fullName>
    </submittedName>
</protein>
<dbReference type="AlphaFoldDB" id="A0A084VUW6"/>
<dbReference type="PANTHER" id="PTHR11177">
    <property type="entry name" value="CHITINASE"/>
    <property type="match status" value="1"/>
</dbReference>
<feature type="chain" id="PRO_5001783809" evidence="2">
    <location>
        <begin position="24"/>
        <end position="411"/>
    </location>
</feature>
<dbReference type="VEuPathDB" id="VectorBase:ASIC009394"/>
<dbReference type="InterPro" id="IPR050314">
    <property type="entry name" value="Glycosyl_Hydrlase_18"/>
</dbReference>
<dbReference type="STRING" id="74873.A0A084VUW6"/>
<feature type="signal peptide" evidence="2">
    <location>
        <begin position="1"/>
        <end position="23"/>
    </location>
</feature>
<proteinExistence type="predicted"/>
<dbReference type="OrthoDB" id="73875at2759"/>
<sequence length="411" mass="45992">MFLFIDVLRILVVLVSLPYLAVGQRKKLACSYAHPQAVEIGYLPGNITLDLCTHVIFKGFSYPQFVGRQMRFDDEEKKAFTRLLTNVRERSSTVRVVASIGGSATEYALTSVSVAHRRSFVQAAGSLLLELDADALELHWEHGESYDTGASVVTDRLAMVTFLRDLRQTVNSANDQSEGRNRELWISGTANPHLISTSYNVFEVCGLVDQVTLETVYIPRGASHAPIYSKPVSLPKIAGLNVENISIGDGIIDATNKWITDGCPPKKLILGVGLIAIGKSYMSFLGQFFNLFGQDFYDWGPVERHVVDYRELCTAFRQPGWSFVWEPHGLMPYVTRQLPKGLEQRYSYENVQSLGYKIELIEQQRLGGVYVDFLHSDDVDGRCGETYALTKFLASRLQAIPSDIGFAIDWI</sequence>
<reference evidence="4 6" key="1">
    <citation type="journal article" date="2014" name="BMC Genomics">
        <title>Genome sequence of Anopheles sinensis provides insight into genetics basis of mosquito competence for malaria parasites.</title>
        <authorList>
            <person name="Zhou D."/>
            <person name="Zhang D."/>
            <person name="Ding G."/>
            <person name="Shi L."/>
            <person name="Hou Q."/>
            <person name="Ye Y."/>
            <person name="Xu Y."/>
            <person name="Zhou H."/>
            <person name="Xiong C."/>
            <person name="Li S."/>
            <person name="Yu J."/>
            <person name="Hong S."/>
            <person name="Yu X."/>
            <person name="Zou P."/>
            <person name="Chen C."/>
            <person name="Chang X."/>
            <person name="Wang W."/>
            <person name="Lv Y."/>
            <person name="Sun Y."/>
            <person name="Ma L."/>
            <person name="Shen B."/>
            <person name="Zhu C."/>
        </authorList>
    </citation>
    <scope>NUCLEOTIDE SEQUENCE [LARGE SCALE GENOMIC DNA]</scope>
</reference>
<dbReference type="Proteomes" id="UP000030765">
    <property type="component" value="Unassembled WGS sequence"/>
</dbReference>
<accession>A0A084VUW6</accession>
<organism evidence="4">
    <name type="scientific">Anopheles sinensis</name>
    <name type="common">Mosquito</name>
    <dbReference type="NCBI Taxonomy" id="74873"/>
    <lineage>
        <taxon>Eukaryota</taxon>
        <taxon>Metazoa</taxon>
        <taxon>Ecdysozoa</taxon>
        <taxon>Arthropoda</taxon>
        <taxon>Hexapoda</taxon>
        <taxon>Insecta</taxon>
        <taxon>Pterygota</taxon>
        <taxon>Neoptera</taxon>
        <taxon>Endopterygota</taxon>
        <taxon>Diptera</taxon>
        <taxon>Nematocera</taxon>
        <taxon>Culicoidea</taxon>
        <taxon>Culicidae</taxon>
        <taxon>Anophelinae</taxon>
        <taxon>Anopheles</taxon>
    </lineage>
</organism>
<keyword evidence="1 2" id="KW-0732">Signal</keyword>
<dbReference type="InterPro" id="IPR001223">
    <property type="entry name" value="Glyco_hydro18_cat"/>
</dbReference>
<dbReference type="VEuPathDB" id="VectorBase:ASIS022761"/>
<evidence type="ECO:0000256" key="2">
    <source>
        <dbReference type="SAM" id="SignalP"/>
    </source>
</evidence>